<reference evidence="1" key="1">
    <citation type="submission" date="2021-06" db="EMBL/GenBank/DDBJ databases">
        <authorList>
            <person name="Kallberg Y."/>
            <person name="Tangrot J."/>
            <person name="Rosling A."/>
        </authorList>
    </citation>
    <scope>NUCLEOTIDE SEQUENCE</scope>
    <source>
        <strain evidence="1">MA461A</strain>
    </source>
</reference>
<sequence>STIDRTNTDHKALPSKIVEVFQMICIVLFIELENIPTISVGVHEAELAQSASTI</sequence>
<protein>
    <submittedName>
        <fullName evidence="1">26878_t:CDS:1</fullName>
    </submittedName>
</protein>
<accession>A0ACA9S6C1</accession>
<dbReference type="EMBL" id="CAJVQC010093599">
    <property type="protein sequence ID" value="CAG8827305.1"/>
    <property type="molecule type" value="Genomic_DNA"/>
</dbReference>
<evidence type="ECO:0000313" key="2">
    <source>
        <dbReference type="Proteomes" id="UP000789920"/>
    </source>
</evidence>
<organism evidence="1 2">
    <name type="scientific">Racocetra persica</name>
    <dbReference type="NCBI Taxonomy" id="160502"/>
    <lineage>
        <taxon>Eukaryota</taxon>
        <taxon>Fungi</taxon>
        <taxon>Fungi incertae sedis</taxon>
        <taxon>Mucoromycota</taxon>
        <taxon>Glomeromycotina</taxon>
        <taxon>Glomeromycetes</taxon>
        <taxon>Diversisporales</taxon>
        <taxon>Gigasporaceae</taxon>
        <taxon>Racocetra</taxon>
    </lineage>
</organism>
<name>A0ACA9S6C1_9GLOM</name>
<evidence type="ECO:0000313" key="1">
    <source>
        <dbReference type="EMBL" id="CAG8827305.1"/>
    </source>
</evidence>
<keyword evidence="2" id="KW-1185">Reference proteome</keyword>
<dbReference type="Proteomes" id="UP000789920">
    <property type="component" value="Unassembled WGS sequence"/>
</dbReference>
<feature type="non-terminal residue" evidence="1">
    <location>
        <position position="1"/>
    </location>
</feature>
<gene>
    <name evidence="1" type="ORF">RPERSI_LOCUS26949</name>
</gene>
<feature type="non-terminal residue" evidence="1">
    <location>
        <position position="54"/>
    </location>
</feature>
<comment type="caution">
    <text evidence="1">The sequence shown here is derived from an EMBL/GenBank/DDBJ whole genome shotgun (WGS) entry which is preliminary data.</text>
</comment>
<proteinExistence type="predicted"/>